<dbReference type="AlphaFoldDB" id="A0A0D0PEJ5"/>
<dbReference type="OrthoDB" id="6058444at2"/>
<evidence type="ECO:0000313" key="4">
    <source>
        <dbReference type="Proteomes" id="UP000032101"/>
    </source>
</evidence>
<dbReference type="Gene3D" id="1.10.3920.10">
    <property type="entry name" value="PA2201 C-terminal domain-like"/>
    <property type="match status" value="1"/>
</dbReference>
<dbReference type="InterPro" id="IPR015025">
    <property type="entry name" value="PoNi_C"/>
</dbReference>
<dbReference type="PATRIC" id="fig|294.124.peg.784"/>
<evidence type="ECO:0000259" key="2">
    <source>
        <dbReference type="Pfam" id="PF08929"/>
    </source>
</evidence>
<evidence type="ECO:0000259" key="1">
    <source>
        <dbReference type="Pfam" id="PF08928"/>
    </source>
</evidence>
<comment type="caution">
    <text evidence="3">The sequence shown here is derived from an EMBL/GenBank/DDBJ whole genome shotgun (WGS) entry which is preliminary data.</text>
</comment>
<dbReference type="SUPFAM" id="SSF140731">
    <property type="entry name" value="PA2201 C-terminal domain-like"/>
    <property type="match status" value="1"/>
</dbReference>
<feature type="domain" description="PoNi C-terminal" evidence="2">
    <location>
        <begin position="140"/>
        <end position="261"/>
    </location>
</feature>
<gene>
    <name evidence="3" type="ORF">RL74_03830</name>
</gene>
<accession>A0A0D0PEJ5</accession>
<name>A0A0D0PEJ5_PSEFL</name>
<dbReference type="InterPro" id="IPR028983">
    <property type="entry name" value="PA2201-like_C"/>
</dbReference>
<sequence>MVRAPLGDSRYWSEWVAYGDERIARALENARAPARDPDYAPQYVYTIAQDHWHQMLSRYSAGCPVADLPPYFPGLLDAWEEAERLGASVWTPEQQFTRHSWRVNYDHYIVCFWLVGLGLALEIPDDQWRRLLALIGNEGEDVLLDRVIASRSPERKVGAALLYPKPYGRLLAAVDAPVETQASKLEAFVSHWYQEVRTGAKSGSDPQAVSYKHPYWYTYGDENFEGGAYFGRWCVEAVAAVKAFGLDDSQCLGLEHYPGDLLRPDGPSTHPVRQEIVPPAPVVAETKVGFWGRLLGRR</sequence>
<dbReference type="Proteomes" id="UP000032101">
    <property type="component" value="Unassembled WGS sequence"/>
</dbReference>
<proteinExistence type="predicted"/>
<reference evidence="3 4" key="1">
    <citation type="submission" date="2015-01" db="EMBL/GenBank/DDBJ databases">
        <title>Draft Genome Sequence of the Biocontrol and Plant Growth-Promoting Rhizobacteria (PGPR) Pseudomonas fluorescens UM270.</title>
        <authorList>
            <person name="Hernandez-Salmeron J.E."/>
            <person name="Santoyo G."/>
            <person name="Moreno-Hagelsieb G."/>
            <person name="Hernandez-Leon R."/>
        </authorList>
    </citation>
    <scope>NUCLEOTIDE SEQUENCE [LARGE SCALE GENOMIC DNA]</scope>
    <source>
        <strain evidence="3 4">UM270</strain>
    </source>
</reference>
<organism evidence="3 4">
    <name type="scientific">Pseudomonas fluorescens</name>
    <dbReference type="NCBI Taxonomy" id="294"/>
    <lineage>
        <taxon>Bacteria</taxon>
        <taxon>Pseudomonadati</taxon>
        <taxon>Pseudomonadota</taxon>
        <taxon>Gammaproteobacteria</taxon>
        <taxon>Pseudomonadales</taxon>
        <taxon>Pseudomonadaceae</taxon>
        <taxon>Pseudomonas</taxon>
    </lineage>
</organism>
<dbReference type="Pfam" id="PF08929">
    <property type="entry name" value="PoNi_C"/>
    <property type="match status" value="1"/>
</dbReference>
<evidence type="ECO:0000313" key="3">
    <source>
        <dbReference type="EMBL" id="KIQ60729.1"/>
    </source>
</evidence>
<dbReference type="EMBL" id="JXNZ01000021">
    <property type="protein sequence ID" value="KIQ60729.1"/>
    <property type="molecule type" value="Genomic_DNA"/>
</dbReference>
<dbReference type="RefSeq" id="WP_042728501.1">
    <property type="nucleotide sequence ID" value="NZ_JXNZ01000021.1"/>
</dbReference>
<dbReference type="InterPro" id="IPR015024">
    <property type="entry name" value="PoNi_N"/>
</dbReference>
<dbReference type="Pfam" id="PF08928">
    <property type="entry name" value="PoNi_N"/>
    <property type="match status" value="1"/>
</dbReference>
<feature type="domain" description="PoNi N-terminal" evidence="1">
    <location>
        <begin position="3"/>
        <end position="132"/>
    </location>
</feature>
<protein>
    <submittedName>
        <fullName evidence="3">Membrane protein</fullName>
    </submittedName>
</protein>